<comment type="subcellular location">
    <subcellularLocation>
        <location evidence="1">Membrane</location>
        <topology evidence="1">Multi-pass membrane protein</topology>
    </subcellularLocation>
</comment>
<dbReference type="VEuPathDB" id="CryptoDB:cand_008900"/>
<organism evidence="9 10">
    <name type="scientific">Cryptosporidium andersoni</name>
    <dbReference type="NCBI Taxonomy" id="117008"/>
    <lineage>
        <taxon>Eukaryota</taxon>
        <taxon>Sar</taxon>
        <taxon>Alveolata</taxon>
        <taxon>Apicomplexa</taxon>
        <taxon>Conoidasida</taxon>
        <taxon>Coccidia</taxon>
        <taxon>Eucoccidiorida</taxon>
        <taxon>Eimeriorina</taxon>
        <taxon>Cryptosporidiidae</taxon>
        <taxon>Cryptosporidium</taxon>
    </lineage>
</organism>
<keyword evidence="3 6" id="KW-0812">Transmembrane</keyword>
<evidence type="ECO:0000256" key="4">
    <source>
        <dbReference type="ARBA" id="ARBA00022989"/>
    </source>
</evidence>
<evidence type="ECO:0000256" key="7">
    <source>
        <dbReference type="SAM" id="SignalP"/>
    </source>
</evidence>
<feature type="transmembrane region" description="Helical" evidence="6">
    <location>
        <begin position="206"/>
        <end position="228"/>
    </location>
</feature>
<name>A0A1J4MTK0_9CRYT</name>
<feature type="transmembrane region" description="Helical" evidence="6">
    <location>
        <begin position="814"/>
        <end position="833"/>
    </location>
</feature>
<evidence type="ECO:0000313" key="10">
    <source>
        <dbReference type="Proteomes" id="UP000186804"/>
    </source>
</evidence>
<feature type="transmembrane region" description="Helical" evidence="6">
    <location>
        <begin position="746"/>
        <end position="768"/>
    </location>
</feature>
<feature type="chain" id="PRO_5012181898" evidence="7">
    <location>
        <begin position="19"/>
        <end position="837"/>
    </location>
</feature>
<evidence type="ECO:0000259" key="8">
    <source>
        <dbReference type="Pfam" id="PF01699"/>
    </source>
</evidence>
<accession>A0A1J4MTK0</accession>
<feature type="transmembrane region" description="Helical" evidence="6">
    <location>
        <begin position="567"/>
        <end position="584"/>
    </location>
</feature>
<dbReference type="RefSeq" id="XP_067069245.1">
    <property type="nucleotide sequence ID" value="XM_067211130.1"/>
</dbReference>
<dbReference type="GeneID" id="92365075"/>
<dbReference type="Proteomes" id="UP000186804">
    <property type="component" value="Unassembled WGS sequence"/>
</dbReference>
<dbReference type="GO" id="GO:0016020">
    <property type="term" value="C:membrane"/>
    <property type="evidence" value="ECO:0007669"/>
    <property type="project" value="UniProtKB-SubCell"/>
</dbReference>
<dbReference type="PANTHER" id="PTHR12266">
    <property type="entry name" value="NA+/CA2+ K+ INDEPENDENT EXCHANGER"/>
    <property type="match status" value="1"/>
</dbReference>
<evidence type="ECO:0000256" key="3">
    <source>
        <dbReference type="ARBA" id="ARBA00022692"/>
    </source>
</evidence>
<feature type="transmembrane region" description="Helical" evidence="6">
    <location>
        <begin position="234"/>
        <end position="253"/>
    </location>
</feature>
<comment type="caution">
    <text evidence="9">The sequence shown here is derived from an EMBL/GenBank/DDBJ whole genome shotgun (WGS) entry which is preliminary data.</text>
</comment>
<dbReference type="EMBL" id="LRBS01000037">
    <property type="protein sequence ID" value="OII77399.1"/>
    <property type="molecule type" value="Genomic_DNA"/>
</dbReference>
<reference evidence="9 10" key="1">
    <citation type="submission" date="2016-10" db="EMBL/GenBank/DDBJ databases">
        <title>Reductive evolution of mitochondrial metabolism and differential evolution of invasion-related proteins in Cryptosporidium.</title>
        <authorList>
            <person name="Liu S."/>
            <person name="Roellig D.M."/>
            <person name="Guo Y."/>
            <person name="Li N."/>
            <person name="Frace M.A."/>
            <person name="Tang K."/>
            <person name="Zhang L."/>
            <person name="Feng Y."/>
            <person name="Xiao L."/>
        </authorList>
    </citation>
    <scope>NUCLEOTIDE SEQUENCE [LARGE SCALE GENOMIC DNA]</scope>
    <source>
        <strain evidence="9">30847</strain>
    </source>
</reference>
<sequence length="837" mass="93210">MKFLVFFILLILIRTTISLLQQDEDESYSSYISGISEESSIDSLGRDLFDWSKDYLDSTTLLPYMTWYYRYIFEDIYPEEEKSSKLVFITGVLINKVTFSIILLFWICILFIACGTVADTYISSLMIKLAECMRLSDTFAGSTLLAFSNSASDVILGILSATLSERDTIDVFLGDVIGACSFITLVVFGCVMVFSKTKNESNIIYIPVYSHLRDSIALTIGLIQLLIINHLGYISSYATVISLLAYGFYVCLIQWTERSNHPQVGHLTSKDNFVGGIISQSGLLDTHYKNLSTNSESLTPESGYILNIPSSSLNDIPPIKLSLIGNGLSNSDNGLFGDDAAFEDRAWERIGSKSRSIKRTLLLLTPSHSPNPSFVESHLYDASSCSETEDLVTNDISNTDRLFDEYYNQSTNENNKFLTRSTSKPFEKATNILELPNNQNASRSKSPVPSLCKSSISIGTHSSSLTVGRTSQSQLVILGDDFAMRVSRSIPMSEVVYQTGSLHNSLLPPPATEENILKVPRNKKNIYRSNVAETQEVRNFLKYLTCDLIVSLNIDAFLSRLLEAGDFLRRLLMTPIMFILYLTVPSPSVRRSVQIMQPIFIVLAIGLEKRFYWIAPFHYLLILLGASIVSLILFIIYVYVDPTSTNIDESSVNCSIVSNHSGFHLSSLSREFICKVLMYFDMFIGIAMAIYWNGVLVNELVGCIKVLGFTLGIKPAILGLTIVAMGNSIADLFANVAVARAGHVRMGLAGCYGACVFLLLFGIGSSVFLRAIKLRFSQNIHLYFEKQIITATSQLLYFLPISALVVVLSKGRVHKIWGVFCIIYFAIGMAFILQSNY</sequence>
<dbReference type="Pfam" id="PF01699">
    <property type="entry name" value="Na_Ca_ex"/>
    <property type="match status" value="2"/>
</dbReference>
<feature type="transmembrane region" description="Helical" evidence="6">
    <location>
        <begin position="788"/>
        <end position="808"/>
    </location>
</feature>
<keyword evidence="7" id="KW-0732">Signal</keyword>
<feature type="transmembrane region" description="Helical" evidence="6">
    <location>
        <begin position="139"/>
        <end position="159"/>
    </location>
</feature>
<dbReference type="AlphaFoldDB" id="A0A1J4MTK0"/>
<evidence type="ECO:0000313" key="9">
    <source>
        <dbReference type="EMBL" id="OII77399.1"/>
    </source>
</evidence>
<feature type="transmembrane region" description="Helical" evidence="6">
    <location>
        <begin position="97"/>
        <end position="118"/>
    </location>
</feature>
<dbReference type="PANTHER" id="PTHR12266:SF0">
    <property type="entry name" value="MITOCHONDRIAL SODIUM_CALCIUM EXCHANGER PROTEIN"/>
    <property type="match status" value="1"/>
</dbReference>
<feature type="domain" description="Sodium/calcium exchanger membrane region" evidence="8">
    <location>
        <begin position="104"/>
        <end position="252"/>
    </location>
</feature>
<keyword evidence="5 6" id="KW-0472">Membrane</keyword>
<protein>
    <submittedName>
        <fullName evidence="9">Sodium calcium exchanger protein</fullName>
    </submittedName>
</protein>
<keyword evidence="2" id="KW-0813">Transport</keyword>
<evidence type="ECO:0000256" key="6">
    <source>
        <dbReference type="SAM" id="Phobius"/>
    </source>
</evidence>
<dbReference type="OrthoDB" id="417205at2759"/>
<feature type="transmembrane region" description="Helical" evidence="6">
    <location>
        <begin position="676"/>
        <end position="694"/>
    </location>
</feature>
<gene>
    <name evidence="9" type="ORF">cand_008900</name>
</gene>
<feature type="domain" description="Sodium/calcium exchanger membrane region" evidence="8">
    <location>
        <begin position="683"/>
        <end position="832"/>
    </location>
</feature>
<dbReference type="InterPro" id="IPR004837">
    <property type="entry name" value="NaCa_Exmemb"/>
</dbReference>
<evidence type="ECO:0000256" key="5">
    <source>
        <dbReference type="ARBA" id="ARBA00023136"/>
    </source>
</evidence>
<keyword evidence="4 6" id="KW-1133">Transmembrane helix</keyword>
<evidence type="ECO:0000256" key="1">
    <source>
        <dbReference type="ARBA" id="ARBA00004141"/>
    </source>
</evidence>
<dbReference type="Gene3D" id="1.20.1420.30">
    <property type="entry name" value="NCX, central ion-binding region"/>
    <property type="match status" value="2"/>
</dbReference>
<evidence type="ECO:0000256" key="2">
    <source>
        <dbReference type="ARBA" id="ARBA00022448"/>
    </source>
</evidence>
<dbReference type="InterPro" id="IPR044880">
    <property type="entry name" value="NCX_ion-bd_dom_sf"/>
</dbReference>
<dbReference type="GO" id="GO:0008324">
    <property type="term" value="F:monoatomic cation transmembrane transporter activity"/>
    <property type="evidence" value="ECO:0007669"/>
    <property type="project" value="TreeGrafter"/>
</dbReference>
<feature type="transmembrane region" description="Helical" evidence="6">
    <location>
        <begin position="171"/>
        <end position="194"/>
    </location>
</feature>
<feature type="transmembrane region" description="Helical" evidence="6">
    <location>
        <begin position="619"/>
        <end position="640"/>
    </location>
</feature>
<feature type="signal peptide" evidence="7">
    <location>
        <begin position="1"/>
        <end position="18"/>
    </location>
</feature>
<keyword evidence="10" id="KW-1185">Reference proteome</keyword>
<proteinExistence type="predicted"/>
<dbReference type="InterPro" id="IPR051359">
    <property type="entry name" value="CaCA_antiporter"/>
</dbReference>